<protein>
    <submittedName>
        <fullName evidence="1">Uncharacterized protein</fullName>
    </submittedName>
</protein>
<dbReference type="AlphaFoldDB" id="H1LBP1"/>
<accession>H1LBP1</accession>
<dbReference type="HOGENOM" id="CLU_2287916_0_0_9"/>
<sequence>MLMGKELPEPTEAELIVAKLESTRKNYLIWLVLKKAIALDDKIRGDCFLCNYCLSSGKLAEFVLVSSPVLKQIKDIIIPVKGSKGALTHHTKMWCLFYKLS</sequence>
<dbReference type="EMBL" id="AGRJ01000001">
    <property type="protein sequence ID" value="EHO54776.1"/>
    <property type="molecule type" value="Genomic_DNA"/>
</dbReference>
<dbReference type="Proteomes" id="UP000005025">
    <property type="component" value="Unassembled WGS sequence"/>
</dbReference>
<reference evidence="1 2" key="1">
    <citation type="submission" date="2011-09" db="EMBL/GenBank/DDBJ databases">
        <authorList>
            <person name="Weinstock G."/>
            <person name="Sodergren E."/>
            <person name="Clifton S."/>
            <person name="Fulton L."/>
            <person name="Fulton B."/>
            <person name="Courtney L."/>
            <person name="Fronick C."/>
            <person name="Harrison M."/>
            <person name="Strong C."/>
            <person name="Farmer C."/>
            <person name="Delahaunty K."/>
            <person name="Markovic C."/>
            <person name="Hall O."/>
            <person name="Minx P."/>
            <person name="Tomlinson C."/>
            <person name="Mitreva M."/>
            <person name="Hou S."/>
            <person name="Chen J."/>
            <person name="Wollam A."/>
            <person name="Pepin K.H."/>
            <person name="Johnson M."/>
            <person name="Bhonagiri V."/>
            <person name="Zhang X."/>
            <person name="Suruliraj S."/>
            <person name="Warren W."/>
            <person name="Chinwalla A."/>
            <person name="Mardis E.R."/>
            <person name="Wilson R.K."/>
        </authorList>
    </citation>
    <scope>NUCLEOTIDE SEQUENCE [LARGE SCALE GENOMIC DNA]</scope>
    <source>
        <strain evidence="1 2">F0435</strain>
    </source>
</reference>
<proteinExistence type="predicted"/>
<comment type="caution">
    <text evidence="1">The sequence shown here is derived from an EMBL/GenBank/DDBJ whole genome shotgun (WGS) entry which is preliminary data.</text>
</comment>
<evidence type="ECO:0000313" key="1">
    <source>
        <dbReference type="EMBL" id="EHO54776.1"/>
    </source>
</evidence>
<organism evidence="1 2">
    <name type="scientific">Lentilactobacillus kisonensis F0435</name>
    <dbReference type="NCBI Taxonomy" id="797516"/>
    <lineage>
        <taxon>Bacteria</taxon>
        <taxon>Bacillati</taxon>
        <taxon>Bacillota</taxon>
        <taxon>Bacilli</taxon>
        <taxon>Lactobacillales</taxon>
        <taxon>Lactobacillaceae</taxon>
        <taxon>Lentilactobacillus</taxon>
    </lineage>
</organism>
<dbReference type="PATRIC" id="fig|797516.3.peg.1"/>
<dbReference type="STRING" id="797516.HMPREF9104_00001"/>
<evidence type="ECO:0000313" key="2">
    <source>
        <dbReference type="Proteomes" id="UP000005025"/>
    </source>
</evidence>
<gene>
    <name evidence="1" type="ORF">HMPREF9104_00001</name>
</gene>
<name>H1LBP1_9LACO</name>